<dbReference type="KEGG" id="scad:DN051_43595"/>
<feature type="chain" id="PRO_5039686360" description="Lipoprotein" evidence="2">
    <location>
        <begin position="19"/>
        <end position="127"/>
    </location>
</feature>
<gene>
    <name evidence="3" type="ORF">DN051_43595</name>
</gene>
<evidence type="ECO:0000256" key="2">
    <source>
        <dbReference type="SAM" id="SignalP"/>
    </source>
</evidence>
<dbReference type="AlphaFoldDB" id="A0A2Z4JEM1"/>
<feature type="region of interest" description="Disordered" evidence="1">
    <location>
        <begin position="22"/>
        <end position="46"/>
    </location>
</feature>
<keyword evidence="4" id="KW-1185">Reference proteome</keyword>
<organism evidence="3 4">
    <name type="scientific">Streptomyces cadmiisoli</name>
    <dbReference type="NCBI Taxonomy" id="2184053"/>
    <lineage>
        <taxon>Bacteria</taxon>
        <taxon>Bacillati</taxon>
        <taxon>Actinomycetota</taxon>
        <taxon>Actinomycetes</taxon>
        <taxon>Kitasatosporales</taxon>
        <taxon>Streptomycetaceae</taxon>
        <taxon>Streptomyces</taxon>
        <taxon>Streptomyces aurantiacus group</taxon>
    </lineage>
</organism>
<dbReference type="Proteomes" id="UP000249616">
    <property type="component" value="Plasmid unnamed1"/>
</dbReference>
<evidence type="ECO:0000313" key="3">
    <source>
        <dbReference type="EMBL" id="AWW43441.1"/>
    </source>
</evidence>
<dbReference type="PROSITE" id="PS51257">
    <property type="entry name" value="PROKAR_LIPOPROTEIN"/>
    <property type="match status" value="1"/>
</dbReference>
<sequence>MHPVRATLALIFTASVLAGCTEASGDNAAPKPSTAPARSTAPPPREIPFDLYTHCGIEEARIGSTYYEADPPLSDGADNPPAGWENPTQQGTMTLVSQTEAVFRDDRGHEVVFRARPGATGFKQICQ</sequence>
<keyword evidence="2" id="KW-0732">Signal</keyword>
<protein>
    <recommendedName>
        <fullName evidence="5">Lipoprotein</fullName>
    </recommendedName>
</protein>
<feature type="signal peptide" evidence="2">
    <location>
        <begin position="1"/>
        <end position="18"/>
    </location>
</feature>
<reference evidence="4" key="1">
    <citation type="submission" date="2018-06" db="EMBL/GenBank/DDBJ databases">
        <authorList>
            <person name="Li K."/>
        </authorList>
    </citation>
    <scope>NUCLEOTIDE SEQUENCE [LARGE SCALE GENOMIC DNA]</scope>
    <source>
        <strain evidence="4">ZFG47</strain>
        <plasmid evidence="4">unnamed1</plasmid>
    </source>
</reference>
<evidence type="ECO:0000313" key="4">
    <source>
        <dbReference type="Proteomes" id="UP000249616"/>
    </source>
</evidence>
<feature type="region of interest" description="Disordered" evidence="1">
    <location>
        <begin position="67"/>
        <end position="89"/>
    </location>
</feature>
<evidence type="ECO:0000256" key="1">
    <source>
        <dbReference type="SAM" id="MobiDB-lite"/>
    </source>
</evidence>
<accession>A0A2Z4JEM1</accession>
<keyword evidence="3" id="KW-0614">Plasmid</keyword>
<proteinExistence type="predicted"/>
<feature type="compositionally biased region" description="Low complexity" evidence="1">
    <location>
        <begin position="28"/>
        <end position="40"/>
    </location>
</feature>
<dbReference type="RefSeq" id="WP_112443246.1">
    <property type="nucleotide sequence ID" value="NZ_CBDRHE010000102.1"/>
</dbReference>
<name>A0A2Z4JEM1_9ACTN</name>
<geneLocation type="plasmid" evidence="3 4">
    <name>unnamed1</name>
</geneLocation>
<evidence type="ECO:0008006" key="5">
    <source>
        <dbReference type="Google" id="ProtNLM"/>
    </source>
</evidence>
<dbReference type="EMBL" id="CP030074">
    <property type="protein sequence ID" value="AWW43441.1"/>
    <property type="molecule type" value="Genomic_DNA"/>
</dbReference>